<gene>
    <name evidence="3" type="ORF">EL17_05520</name>
</gene>
<evidence type="ECO:0000313" key="3">
    <source>
        <dbReference type="EMBL" id="KEO75129.1"/>
    </source>
</evidence>
<evidence type="ECO:0000313" key="4">
    <source>
        <dbReference type="Proteomes" id="UP000027821"/>
    </source>
</evidence>
<evidence type="ECO:0000259" key="2">
    <source>
        <dbReference type="Pfam" id="PF03372"/>
    </source>
</evidence>
<feature type="transmembrane region" description="Helical" evidence="1">
    <location>
        <begin position="35"/>
        <end position="53"/>
    </location>
</feature>
<keyword evidence="1" id="KW-0812">Transmembrane</keyword>
<dbReference type="Pfam" id="PF03372">
    <property type="entry name" value="Exo_endo_phos"/>
    <property type="match status" value="1"/>
</dbReference>
<keyword evidence="1" id="KW-1133">Transmembrane helix</keyword>
<dbReference type="RefSeq" id="WP_051719833.1">
    <property type="nucleotide sequence ID" value="NZ_JMIH01000014.1"/>
</dbReference>
<organism evidence="3 4">
    <name type="scientific">Anditalea andensis</name>
    <dbReference type="NCBI Taxonomy" id="1048983"/>
    <lineage>
        <taxon>Bacteria</taxon>
        <taxon>Pseudomonadati</taxon>
        <taxon>Bacteroidota</taxon>
        <taxon>Cytophagia</taxon>
        <taxon>Cytophagales</taxon>
        <taxon>Cytophagaceae</taxon>
        <taxon>Anditalea</taxon>
    </lineage>
</organism>
<comment type="caution">
    <text evidence="3">The sequence shown here is derived from an EMBL/GenBank/DDBJ whole genome shotgun (WGS) entry which is preliminary data.</text>
</comment>
<dbReference type="AlphaFoldDB" id="A0A074L1X3"/>
<dbReference type="EMBL" id="JMIH01000014">
    <property type="protein sequence ID" value="KEO75129.1"/>
    <property type="molecule type" value="Genomic_DNA"/>
</dbReference>
<dbReference type="InterPro" id="IPR005135">
    <property type="entry name" value="Endo/exonuclease/phosphatase"/>
</dbReference>
<dbReference type="InterPro" id="IPR036691">
    <property type="entry name" value="Endo/exonu/phosph_ase_sf"/>
</dbReference>
<keyword evidence="4" id="KW-1185">Reference proteome</keyword>
<evidence type="ECO:0000256" key="1">
    <source>
        <dbReference type="SAM" id="Phobius"/>
    </source>
</evidence>
<accession>A0A074L1X3</accession>
<sequence length="324" mass="37844">MRIFLHILIFIVVITTALPIINTDHWWIRIWDFPRAQITVFTLLALVLTIYHYRGDRFRLVGISIFLVAAIIYQSRMMVRYISLYPTVARDAVDPVKENSLSILMYNVKMDNDRYGDFLKLVEESDPDVILLTEPDQKWADEVSMLDKSYPYNVIYPLDNTYGMIVYSRLELMDTELNFLVKDDIPSIYAKVKLPSGEFAKIHCLHPEPPKPGTDTYERDTEILRVGQRIMDDGGAVIIAGDLNDVAWSRTSEQFQRKTNMLDPREGRGFFNTYNVFVPLFRYPLDHFFYTKDFYLISLEKLKPIGSDHFPLMIRLELSAKDEN</sequence>
<name>A0A074L1X3_9BACT</name>
<dbReference type="GO" id="GO:0003824">
    <property type="term" value="F:catalytic activity"/>
    <property type="evidence" value="ECO:0007669"/>
    <property type="project" value="InterPro"/>
</dbReference>
<dbReference type="eggNOG" id="COG3021">
    <property type="taxonomic scope" value="Bacteria"/>
</dbReference>
<protein>
    <recommendedName>
        <fullName evidence="2">Endonuclease/exonuclease/phosphatase domain-containing protein</fullName>
    </recommendedName>
</protein>
<dbReference type="OrthoDB" id="9796594at2"/>
<feature type="transmembrane region" description="Helical" evidence="1">
    <location>
        <begin position="60"/>
        <end position="79"/>
    </location>
</feature>
<keyword evidence="1" id="KW-0472">Membrane</keyword>
<reference evidence="3 4" key="1">
    <citation type="submission" date="2014-04" db="EMBL/GenBank/DDBJ databases">
        <title>Characterization and application of a salt tolerant electro-active bacterium.</title>
        <authorList>
            <person name="Yang L."/>
            <person name="Wei S."/>
            <person name="Tay Q.X.M."/>
        </authorList>
    </citation>
    <scope>NUCLEOTIDE SEQUENCE [LARGE SCALE GENOMIC DNA]</scope>
    <source>
        <strain evidence="3 4">LY1</strain>
    </source>
</reference>
<proteinExistence type="predicted"/>
<dbReference type="Proteomes" id="UP000027821">
    <property type="component" value="Unassembled WGS sequence"/>
</dbReference>
<dbReference type="SUPFAM" id="SSF56219">
    <property type="entry name" value="DNase I-like"/>
    <property type="match status" value="1"/>
</dbReference>
<dbReference type="Gene3D" id="3.60.10.10">
    <property type="entry name" value="Endonuclease/exonuclease/phosphatase"/>
    <property type="match status" value="1"/>
</dbReference>
<feature type="domain" description="Endonuclease/exonuclease/phosphatase" evidence="2">
    <location>
        <begin position="106"/>
        <end position="309"/>
    </location>
</feature>